<dbReference type="EC" id="2.4.2.12" evidence="6"/>
<keyword evidence="4 9" id="KW-0808">Transferase</keyword>
<evidence type="ECO:0000256" key="4">
    <source>
        <dbReference type="ARBA" id="ARBA00022679"/>
    </source>
</evidence>
<evidence type="ECO:0000256" key="5">
    <source>
        <dbReference type="ARBA" id="ARBA00035007"/>
    </source>
</evidence>
<organism evidence="9 10">
    <name type="scientific">Pseudomonas phage ventosus</name>
    <dbReference type="NCBI Taxonomy" id="2048980"/>
    <lineage>
        <taxon>Viruses</taxon>
        <taxon>Duplodnaviria</taxon>
        <taxon>Heunggongvirae</taxon>
        <taxon>Uroviricota</taxon>
        <taxon>Caudoviricetes</taxon>
        <taxon>Vandenendeviridae</taxon>
        <taxon>Gorskivirinae</taxon>
        <taxon>Ventosusvirus</taxon>
        <taxon>Ventosusvirus ventosus</taxon>
    </lineage>
</organism>
<evidence type="ECO:0000256" key="3">
    <source>
        <dbReference type="ARBA" id="ARBA00022676"/>
    </source>
</evidence>
<dbReference type="NCBIfam" id="NF006629">
    <property type="entry name" value="PRK09198.1"/>
    <property type="match status" value="1"/>
</dbReference>
<dbReference type="InterPro" id="IPR041525">
    <property type="entry name" value="N/Namide_PRibTrfase"/>
</dbReference>
<dbReference type="EMBL" id="MG018930">
    <property type="protein sequence ID" value="ATW58260.1"/>
    <property type="molecule type" value="Genomic_DNA"/>
</dbReference>
<feature type="domain" description="Nicotinate/nicotinamide phosphoribosyltransferase" evidence="8">
    <location>
        <begin position="188"/>
        <end position="357"/>
    </location>
</feature>
<accession>A0A2H4P889</accession>
<evidence type="ECO:0000256" key="7">
    <source>
        <dbReference type="ARBA" id="ARBA00035036"/>
    </source>
</evidence>
<feature type="domain" description="Nicotinate/nicotinamide phosphoribosyltransferase" evidence="8">
    <location>
        <begin position="423"/>
        <end position="547"/>
    </location>
</feature>
<dbReference type="Pfam" id="PF04095">
    <property type="entry name" value="NAPRTase"/>
    <property type="match status" value="2"/>
</dbReference>
<evidence type="ECO:0000313" key="10">
    <source>
        <dbReference type="Proteomes" id="UP000241096"/>
    </source>
</evidence>
<protein>
    <recommendedName>
        <fullName evidence="7">Nicotinamide phosphoribosyltransferase</fullName>
        <ecNumber evidence="6">2.4.2.12</ecNumber>
    </recommendedName>
</protein>
<keyword evidence="3 9" id="KW-0328">Glycosyltransferase</keyword>
<reference evidence="9 10" key="1">
    <citation type="submission" date="2017-09" db="EMBL/GenBank/DDBJ databases">
        <authorList>
            <person name="Ehlers B."/>
            <person name="Leendertz F.H."/>
        </authorList>
    </citation>
    <scope>NUCLEOTIDE SEQUENCE [LARGE SCALE GENOMIC DNA]</scope>
</reference>
<dbReference type="GO" id="GO:0047280">
    <property type="term" value="F:nicotinamide phosphoribosyltransferase activity"/>
    <property type="evidence" value="ECO:0007669"/>
    <property type="project" value="UniProtKB-EC"/>
</dbReference>
<dbReference type="InterPro" id="IPR016471">
    <property type="entry name" value="Nicotinamide_PRibTrfase"/>
</dbReference>
<comment type="pathway">
    <text evidence="5">Cofactor biosynthesis; NAD(+) biosynthesis; nicotinamide D-ribonucleotide from 5-phospho-alpha-D-ribose 1-diphosphate and nicotinamide: step 1/1.</text>
</comment>
<gene>
    <name evidence="9" type="ORF">CNR37_00053</name>
</gene>
<evidence type="ECO:0000256" key="1">
    <source>
        <dbReference type="ARBA" id="ARBA00010897"/>
    </source>
</evidence>
<dbReference type="SUPFAM" id="SSF51690">
    <property type="entry name" value="Nicotinate/Quinolinate PRTase C-terminal domain-like"/>
    <property type="match status" value="1"/>
</dbReference>
<keyword evidence="2" id="KW-0662">Pyridine nucleotide biosynthesis</keyword>
<sequence>MKPFAPHMVDVYKIGHADMYTEGTDFLYSNLTPRSDKYFRASGVSKMYDGKMVVFGTQGSIMEIVEDWNDSFFSQPKEKVIRRYRRRVNGVIGEGKVSTKRMEALHDLGYLPLEIKTIDEGARIGMKVPMLTIKNTIGEFFWLVNYLETALSDQIWQLATNATIAYEYKRILVAAALRTGAATEGVLFQGHDFSMRGMPGYIAASRSGSGHLASFSGTDTVGAIDYIEDYYGEGLDLDAYFIAGSIPATEHAVSSSNILTRAARMESEFTGAMGEECRDLRLEAETEFLIHYITKLNPNGFCSYVADTYNYFGVLTEVLPRAYSQIMARDGRLVIRPDSGDPLTIICGSIDKVYKTLEEALEEERDAHYEEAAEDCEGSHNIGADYYETLVYITDESKYYNIKTKFEYNRHDKQYYYIDNWGDAGEPVATEVQPSAEMKGSIQLLWETFGGTVNAAGFKELDSHIGLIYGDSITLARAQAITDRLEKLGFASTNVVFGIGSYTYQCNTRDTFGTAMKATATAVNGELFEIYKDPATGDKLKQSARGLLRVDLVDGEYVLRDQVTVEEEHGGELKVRFRDGKFFNVTNIDTIRQRLA</sequence>
<dbReference type="Proteomes" id="UP000241096">
    <property type="component" value="Segment"/>
</dbReference>
<evidence type="ECO:0000256" key="2">
    <source>
        <dbReference type="ARBA" id="ARBA00022642"/>
    </source>
</evidence>
<evidence type="ECO:0000313" key="9">
    <source>
        <dbReference type="EMBL" id="ATW58260.1"/>
    </source>
</evidence>
<dbReference type="GO" id="GO:0009435">
    <property type="term" value="P:NAD+ biosynthetic process"/>
    <property type="evidence" value="ECO:0007669"/>
    <property type="project" value="InterPro"/>
</dbReference>
<evidence type="ECO:0000259" key="8">
    <source>
        <dbReference type="Pfam" id="PF04095"/>
    </source>
</evidence>
<evidence type="ECO:0000256" key="6">
    <source>
        <dbReference type="ARBA" id="ARBA00035024"/>
    </source>
</evidence>
<dbReference type="InterPro" id="IPR013785">
    <property type="entry name" value="Aldolase_TIM"/>
</dbReference>
<dbReference type="Gene3D" id="3.20.20.70">
    <property type="entry name" value="Aldolase class I"/>
    <property type="match status" value="1"/>
</dbReference>
<dbReference type="PANTHER" id="PTHR43816">
    <property type="entry name" value="NICOTINAMIDE PHOSPHORIBOSYLTRANSFERASE"/>
    <property type="match status" value="1"/>
</dbReference>
<name>A0A2H4P889_9CAUD</name>
<comment type="similarity">
    <text evidence="1">Belongs to the NAPRTase family.</text>
</comment>
<dbReference type="InterPro" id="IPR036068">
    <property type="entry name" value="Nicotinate_pribotase-like_C"/>
</dbReference>
<dbReference type="PANTHER" id="PTHR43816:SF1">
    <property type="entry name" value="NICOTINAMIDE PHOSPHORIBOSYLTRANSFERASE"/>
    <property type="match status" value="1"/>
</dbReference>
<proteinExistence type="inferred from homology"/>
<keyword evidence="10" id="KW-1185">Reference proteome</keyword>